<name>A0A1E5PZG1_9ACTN</name>
<dbReference type="STRING" id="36818.BGK67_29655"/>
<proteinExistence type="predicted"/>
<dbReference type="AlphaFoldDB" id="A0A1E5PZG1"/>
<evidence type="ECO:0008006" key="3">
    <source>
        <dbReference type="Google" id="ProtNLM"/>
    </source>
</evidence>
<accession>A0A1E5PZG1</accession>
<gene>
    <name evidence="1" type="ORF">BGK67_29655</name>
</gene>
<evidence type="ECO:0000313" key="2">
    <source>
        <dbReference type="Proteomes" id="UP000095705"/>
    </source>
</evidence>
<keyword evidence="2" id="KW-1185">Reference proteome</keyword>
<organism evidence="1 2">
    <name type="scientific">Streptomyces subrutilus</name>
    <dbReference type="NCBI Taxonomy" id="36818"/>
    <lineage>
        <taxon>Bacteria</taxon>
        <taxon>Bacillati</taxon>
        <taxon>Actinomycetota</taxon>
        <taxon>Actinomycetes</taxon>
        <taxon>Kitasatosporales</taxon>
        <taxon>Streptomycetaceae</taxon>
        <taxon>Streptomyces</taxon>
    </lineage>
</organism>
<evidence type="ECO:0000313" key="1">
    <source>
        <dbReference type="EMBL" id="OEJ34939.1"/>
    </source>
</evidence>
<protein>
    <recommendedName>
        <fullName evidence="3">Ankyrin repeat domain-containing protein</fullName>
    </recommendedName>
</protein>
<reference evidence="1 2" key="1">
    <citation type="submission" date="2016-08" db="EMBL/GenBank/DDBJ databases">
        <title>The complete genome of Streptomyces subrutilus 10-1-1.</title>
        <authorList>
            <person name="Chen X."/>
        </authorList>
    </citation>
    <scope>NUCLEOTIDE SEQUENCE [LARGE SCALE GENOMIC DNA]</scope>
    <source>
        <strain evidence="1 2">10-1-1</strain>
    </source>
</reference>
<dbReference type="EMBL" id="MEHK01000001">
    <property type="protein sequence ID" value="OEJ34939.1"/>
    <property type="molecule type" value="Genomic_DNA"/>
</dbReference>
<dbReference type="Proteomes" id="UP000095705">
    <property type="component" value="Unassembled WGS sequence"/>
</dbReference>
<comment type="caution">
    <text evidence="1">The sequence shown here is derived from an EMBL/GenBank/DDBJ whole genome shotgun (WGS) entry which is preliminary data.</text>
</comment>
<sequence>MGGVPAEELAVWHQVRRFAVPGWMIESATGARLAGDWREACAVAAVDIALDPARIGASHGGAVRAAVEADLAHLAPDLLRWHLPRALAAGTMLMGGRTVVLARHGGRGPGSRAGAPAACLVVRTPARDAPQRLVLDFVAADDPGLRREYLVDDWTAFRHFWDARRAPELRAWCGGDAGRLPFFLADGTPLGPGELPDTDPGPADPVAREEWIAVLQARGDTVAAFAAAGVETDLATWGPPSPWGGPPPEAVITKLPLDLPRIVREVRRLRAAGDAARFRIPGAYRGDVLLEPAGPGAHAGLRAHAGAPYASTGVPTIPGTVWRRLPDLQLVRTGRLTPEELHPLVAAALFPASGTACGPPGPPAVLEPVRVRCGGEWHLVGFRDGELRIPHSPREQQREQALLAFGGAVSGCFAVRRAWATGRGQLPRALRPLRREAFERARHGDAPGIAALLAAGLDPAVRDTETGRSLAEVLGPLAPEAG</sequence>